<gene>
    <name evidence="1" type="ORF">DPMN_062748</name>
</gene>
<name>A0A9D4CAE7_DREPO</name>
<proteinExistence type="predicted"/>
<dbReference type="EMBL" id="JAIWYP010000013">
    <property type="protein sequence ID" value="KAH3719864.1"/>
    <property type="molecule type" value="Genomic_DNA"/>
</dbReference>
<evidence type="ECO:0000313" key="1">
    <source>
        <dbReference type="EMBL" id="KAH3719864.1"/>
    </source>
</evidence>
<dbReference type="Proteomes" id="UP000828390">
    <property type="component" value="Unassembled WGS sequence"/>
</dbReference>
<dbReference type="AlphaFoldDB" id="A0A9D4CAE7"/>
<protein>
    <submittedName>
        <fullName evidence="1">Uncharacterized protein</fullName>
    </submittedName>
</protein>
<reference evidence="1" key="2">
    <citation type="submission" date="2020-11" db="EMBL/GenBank/DDBJ databases">
        <authorList>
            <person name="McCartney M.A."/>
            <person name="Auch B."/>
            <person name="Kono T."/>
            <person name="Mallez S."/>
            <person name="Becker A."/>
            <person name="Gohl D.M."/>
            <person name="Silverstein K.A.T."/>
            <person name="Koren S."/>
            <person name="Bechman K.B."/>
            <person name="Herman A."/>
            <person name="Abrahante J.E."/>
            <person name="Garbe J."/>
        </authorList>
    </citation>
    <scope>NUCLEOTIDE SEQUENCE</scope>
    <source>
        <strain evidence="1">Duluth1</strain>
        <tissue evidence="1">Whole animal</tissue>
    </source>
</reference>
<sequence>MHEDWKKTLTSLVFKRKTAQPSNKPTDRPTDRAKTIYIIGLNLLTKINAPSLGSHVFQANTNLLTKFIEDWTINAASRVSTMQMLTLYNTRRTKGDHKSSP</sequence>
<organism evidence="1 2">
    <name type="scientific">Dreissena polymorpha</name>
    <name type="common">Zebra mussel</name>
    <name type="synonym">Mytilus polymorpha</name>
    <dbReference type="NCBI Taxonomy" id="45954"/>
    <lineage>
        <taxon>Eukaryota</taxon>
        <taxon>Metazoa</taxon>
        <taxon>Spiralia</taxon>
        <taxon>Lophotrochozoa</taxon>
        <taxon>Mollusca</taxon>
        <taxon>Bivalvia</taxon>
        <taxon>Autobranchia</taxon>
        <taxon>Heteroconchia</taxon>
        <taxon>Euheterodonta</taxon>
        <taxon>Imparidentia</taxon>
        <taxon>Neoheterodontei</taxon>
        <taxon>Myida</taxon>
        <taxon>Dreissenoidea</taxon>
        <taxon>Dreissenidae</taxon>
        <taxon>Dreissena</taxon>
    </lineage>
</organism>
<comment type="caution">
    <text evidence="1">The sequence shown here is derived from an EMBL/GenBank/DDBJ whole genome shotgun (WGS) entry which is preliminary data.</text>
</comment>
<evidence type="ECO:0000313" key="2">
    <source>
        <dbReference type="Proteomes" id="UP000828390"/>
    </source>
</evidence>
<accession>A0A9D4CAE7</accession>
<keyword evidence="2" id="KW-1185">Reference proteome</keyword>
<reference evidence="1" key="1">
    <citation type="journal article" date="2019" name="bioRxiv">
        <title>The Genome of the Zebra Mussel, Dreissena polymorpha: A Resource for Invasive Species Research.</title>
        <authorList>
            <person name="McCartney M.A."/>
            <person name="Auch B."/>
            <person name="Kono T."/>
            <person name="Mallez S."/>
            <person name="Zhang Y."/>
            <person name="Obille A."/>
            <person name="Becker A."/>
            <person name="Abrahante J.E."/>
            <person name="Garbe J."/>
            <person name="Badalamenti J.P."/>
            <person name="Herman A."/>
            <person name="Mangelson H."/>
            <person name="Liachko I."/>
            <person name="Sullivan S."/>
            <person name="Sone E.D."/>
            <person name="Koren S."/>
            <person name="Silverstein K.A.T."/>
            <person name="Beckman K.B."/>
            <person name="Gohl D.M."/>
        </authorList>
    </citation>
    <scope>NUCLEOTIDE SEQUENCE</scope>
    <source>
        <strain evidence="1">Duluth1</strain>
        <tissue evidence="1">Whole animal</tissue>
    </source>
</reference>